<proteinExistence type="inferred from homology"/>
<dbReference type="Gene3D" id="1.10.10.10">
    <property type="entry name" value="Winged helix-like DNA-binding domain superfamily/Winged helix DNA-binding domain"/>
    <property type="match status" value="1"/>
</dbReference>
<name>A0A0N1EY84_9HYPH</name>
<dbReference type="RefSeq" id="WP_054212088.1">
    <property type="nucleotide sequence ID" value="NZ_LGSZ01000095.1"/>
</dbReference>
<feature type="domain" description="HTH lysR-type" evidence="5">
    <location>
        <begin position="1"/>
        <end position="58"/>
    </location>
</feature>
<evidence type="ECO:0000313" key="6">
    <source>
        <dbReference type="EMBL" id="KPH73729.1"/>
    </source>
</evidence>
<dbReference type="OrthoDB" id="5297263at2"/>
<accession>A0A0N1EY84</accession>
<dbReference type="InterPro" id="IPR005119">
    <property type="entry name" value="LysR_subst-bd"/>
</dbReference>
<dbReference type="PATRIC" id="fig|1526658.3.peg.4905"/>
<dbReference type="GO" id="GO:0005829">
    <property type="term" value="C:cytosol"/>
    <property type="evidence" value="ECO:0007669"/>
    <property type="project" value="TreeGrafter"/>
</dbReference>
<organism evidence="6 7">
    <name type="scientific">Bosea vaviloviae</name>
    <dbReference type="NCBI Taxonomy" id="1526658"/>
    <lineage>
        <taxon>Bacteria</taxon>
        <taxon>Pseudomonadati</taxon>
        <taxon>Pseudomonadota</taxon>
        <taxon>Alphaproteobacteria</taxon>
        <taxon>Hyphomicrobiales</taxon>
        <taxon>Boseaceae</taxon>
        <taxon>Bosea</taxon>
    </lineage>
</organism>
<evidence type="ECO:0000256" key="1">
    <source>
        <dbReference type="ARBA" id="ARBA00009437"/>
    </source>
</evidence>
<dbReference type="GO" id="GO:0003677">
    <property type="term" value="F:DNA binding"/>
    <property type="evidence" value="ECO:0007669"/>
    <property type="project" value="UniProtKB-KW"/>
</dbReference>
<gene>
    <name evidence="6" type="ORF">AE618_26795</name>
</gene>
<dbReference type="InterPro" id="IPR050950">
    <property type="entry name" value="HTH-type_LysR_regulators"/>
</dbReference>
<dbReference type="PANTHER" id="PTHR30419">
    <property type="entry name" value="HTH-TYPE TRANSCRIPTIONAL REGULATOR YBHD"/>
    <property type="match status" value="1"/>
</dbReference>
<keyword evidence="2" id="KW-0805">Transcription regulation</keyword>
<dbReference type="EMBL" id="LGSZ01000095">
    <property type="protein sequence ID" value="KPH73729.1"/>
    <property type="molecule type" value="Genomic_DNA"/>
</dbReference>
<evidence type="ECO:0000313" key="7">
    <source>
        <dbReference type="Proteomes" id="UP000037822"/>
    </source>
</evidence>
<protein>
    <recommendedName>
        <fullName evidence="5">HTH lysR-type domain-containing protein</fullName>
    </recommendedName>
</protein>
<evidence type="ECO:0000259" key="5">
    <source>
        <dbReference type="PROSITE" id="PS50931"/>
    </source>
</evidence>
<dbReference type="Proteomes" id="UP000037822">
    <property type="component" value="Unassembled WGS sequence"/>
</dbReference>
<dbReference type="Pfam" id="PF00126">
    <property type="entry name" value="HTH_1"/>
    <property type="match status" value="1"/>
</dbReference>
<keyword evidence="7" id="KW-1185">Reference proteome</keyword>
<dbReference type="PANTHER" id="PTHR30419:SF2">
    <property type="entry name" value="LYSR FAMILY TRANSCRIPTIONAL REGULATOR"/>
    <property type="match status" value="1"/>
</dbReference>
<comment type="similarity">
    <text evidence="1">Belongs to the LysR transcriptional regulatory family.</text>
</comment>
<comment type="caution">
    <text evidence="6">The sequence shown here is derived from an EMBL/GenBank/DDBJ whole genome shotgun (WGS) entry which is preliminary data.</text>
</comment>
<sequence>MHAAALFYFREVARLGSIRRAAGQLNVAASAINRQILKLEDEFGGPLFDRLPGGMRLTVAGALLLQHITATIEGYGRVRAAIDDLREARSGHVTIAALDSLLVDFLPRALARFGRDFPAINHTVLAVAPADIAQMVSDGAVDIGLTFVSPLPAHVHFIAEVPAPIGVVMPVDHPLTARLSVSFDEARSYPVLDQAGPLPRGADIDADFSQFKAMLKPKITSNSIQMIRVCIELGLGIAFFTRLGFLKEIENGEIAWRPLTSPGVNVLRIGLISPASREPSPPAAQLAKSLIDDLRRLSSN</sequence>
<dbReference type="SUPFAM" id="SSF46785">
    <property type="entry name" value="Winged helix' DNA-binding domain"/>
    <property type="match status" value="1"/>
</dbReference>
<keyword evidence="3" id="KW-0238">DNA-binding</keyword>
<dbReference type="InterPro" id="IPR036390">
    <property type="entry name" value="WH_DNA-bd_sf"/>
</dbReference>
<keyword evidence="4" id="KW-0804">Transcription</keyword>
<evidence type="ECO:0000256" key="3">
    <source>
        <dbReference type="ARBA" id="ARBA00023125"/>
    </source>
</evidence>
<dbReference type="AlphaFoldDB" id="A0A0N1EY84"/>
<dbReference type="InterPro" id="IPR000847">
    <property type="entry name" value="LysR_HTH_N"/>
</dbReference>
<dbReference type="SUPFAM" id="SSF53850">
    <property type="entry name" value="Periplasmic binding protein-like II"/>
    <property type="match status" value="1"/>
</dbReference>
<dbReference type="Gene3D" id="3.40.190.10">
    <property type="entry name" value="Periplasmic binding protein-like II"/>
    <property type="match status" value="2"/>
</dbReference>
<reference evidence="6 7" key="1">
    <citation type="submission" date="2015-07" db="EMBL/GenBank/DDBJ databases">
        <title>Whole genome sequencing of Bosea vaviloviae isolated from cave pool.</title>
        <authorList>
            <person name="Tan N.E.H."/>
            <person name="Lee Y.P."/>
            <person name="Gan H.M."/>
            <person name="Barton H."/>
            <person name="Savka M.A."/>
        </authorList>
    </citation>
    <scope>NUCLEOTIDE SEQUENCE [LARGE SCALE GENOMIC DNA]</scope>
    <source>
        <strain evidence="6 7">SD260</strain>
    </source>
</reference>
<dbReference type="GO" id="GO:0003700">
    <property type="term" value="F:DNA-binding transcription factor activity"/>
    <property type="evidence" value="ECO:0007669"/>
    <property type="project" value="InterPro"/>
</dbReference>
<dbReference type="InterPro" id="IPR036388">
    <property type="entry name" value="WH-like_DNA-bd_sf"/>
</dbReference>
<evidence type="ECO:0000256" key="2">
    <source>
        <dbReference type="ARBA" id="ARBA00023015"/>
    </source>
</evidence>
<evidence type="ECO:0000256" key="4">
    <source>
        <dbReference type="ARBA" id="ARBA00023163"/>
    </source>
</evidence>
<dbReference type="PROSITE" id="PS50931">
    <property type="entry name" value="HTH_LYSR"/>
    <property type="match status" value="1"/>
</dbReference>
<dbReference type="Pfam" id="PF03466">
    <property type="entry name" value="LysR_substrate"/>
    <property type="match status" value="1"/>
</dbReference>